<dbReference type="EMBL" id="KF900947">
    <property type="protein sequence ID" value="AIF12504.1"/>
    <property type="molecule type" value="Genomic_DNA"/>
</dbReference>
<evidence type="ECO:0000259" key="2">
    <source>
        <dbReference type="PROSITE" id="PS50157"/>
    </source>
</evidence>
<evidence type="ECO:0000256" key="1">
    <source>
        <dbReference type="SAM" id="MobiDB-lite"/>
    </source>
</evidence>
<feature type="domain" description="C2H2-type" evidence="2">
    <location>
        <begin position="12"/>
        <end position="40"/>
    </location>
</feature>
<dbReference type="InterPro" id="IPR013087">
    <property type="entry name" value="Znf_C2H2_type"/>
</dbReference>
<dbReference type="PROSITE" id="PS00028">
    <property type="entry name" value="ZINC_FINGER_C2H2_1"/>
    <property type="match status" value="1"/>
</dbReference>
<organism evidence="3">
    <name type="scientific">uncultured marine thaumarchaeote KM3_56_B06</name>
    <dbReference type="NCBI Taxonomy" id="1456201"/>
    <lineage>
        <taxon>Archaea</taxon>
        <taxon>Nitrososphaerota</taxon>
        <taxon>environmental samples</taxon>
    </lineage>
</organism>
<dbReference type="AlphaFoldDB" id="A0A075H945"/>
<reference evidence="3" key="1">
    <citation type="journal article" date="2014" name="Genome Biol. Evol.">
        <title>Pangenome evidence for extensive interdomain horizontal transfer affecting lineage core and shell genes in uncultured planktonic thaumarchaeota and euryarchaeota.</title>
        <authorList>
            <person name="Deschamps P."/>
            <person name="Zivanovic Y."/>
            <person name="Moreira D."/>
            <person name="Rodriguez-Valera F."/>
            <person name="Lopez-Garcia P."/>
        </authorList>
    </citation>
    <scope>NUCLEOTIDE SEQUENCE</scope>
</reference>
<protein>
    <recommendedName>
        <fullName evidence="2">C2H2-type domain-containing protein</fullName>
    </recommendedName>
</protein>
<feature type="region of interest" description="Disordered" evidence="1">
    <location>
        <begin position="23"/>
        <end position="64"/>
    </location>
</feature>
<name>A0A075H945_9ARCH</name>
<sequence length="64" mass="7351">MGLFGKKNNDETKCKKCNLEFSSPERLERHTEKAHSKSSKTQTKKETWGTIKTRNRKNRNVGAG</sequence>
<evidence type="ECO:0000313" key="3">
    <source>
        <dbReference type="EMBL" id="AIF12504.1"/>
    </source>
</evidence>
<feature type="compositionally biased region" description="Basic and acidic residues" evidence="1">
    <location>
        <begin position="23"/>
        <end position="35"/>
    </location>
</feature>
<proteinExistence type="predicted"/>
<accession>A0A075H945</accession>
<feature type="compositionally biased region" description="Basic residues" evidence="1">
    <location>
        <begin position="53"/>
        <end position="64"/>
    </location>
</feature>
<dbReference type="PROSITE" id="PS50157">
    <property type="entry name" value="ZINC_FINGER_C2H2_2"/>
    <property type="match status" value="1"/>
</dbReference>